<feature type="coiled-coil region" evidence="1">
    <location>
        <begin position="3"/>
        <end position="58"/>
    </location>
</feature>
<dbReference type="EMBL" id="AE016796">
    <property type="protein sequence ID" value="AAO07262.1"/>
    <property type="molecule type" value="Genomic_DNA"/>
</dbReference>
<evidence type="ECO:0000313" key="3">
    <source>
        <dbReference type="Proteomes" id="UP000002275"/>
    </source>
</evidence>
<dbReference type="Proteomes" id="UP000002275">
    <property type="component" value="Chromosome II"/>
</dbReference>
<sequence length="163" mass="17910">MDEERLNEQATDLEKEYTDEEKDFLNQLEMEEDAEITIEDKAQREAALKQQAATLEAVLPFAAKGVGFVNGILKAKDKRLSFDEQEETQLTGAIAPVLIKYGAEPPPWLAEYGPELTLLATVSIIGFGKYAMMQEIQKEEALKRAAIIQAAKAQGGAHAAATQ</sequence>
<reference evidence="2 3" key="2">
    <citation type="journal article" date="2003" name="Infect. Immun.">
        <title>Characterization and pathogenic significance of Vibrio vulnificus antigens preferentially expressed in septicemic patients.</title>
        <authorList>
            <person name="Kim Y.R."/>
            <person name="Lee S.E."/>
            <person name="Kim C.M."/>
            <person name="Kim S.Y."/>
            <person name="Shin E.K."/>
            <person name="Shin D.H."/>
            <person name="Chung S.S."/>
            <person name="Choy H.E."/>
            <person name="Progulske-Fox A."/>
            <person name="Hillman J.D."/>
            <person name="Handfield M."/>
            <person name="Rhee J.H."/>
        </authorList>
    </citation>
    <scope>NUCLEOTIDE SEQUENCE [LARGE SCALE GENOMIC DNA]</scope>
    <source>
        <strain evidence="2 3">CMCP6</strain>
    </source>
</reference>
<name>A0A3Q0KXQ6_VIBVU</name>
<protein>
    <submittedName>
        <fullName evidence="2">Uncharacterized protein</fullName>
    </submittedName>
</protein>
<reference evidence="2 3" key="3">
    <citation type="journal article" date="2011" name="Mol. Syst. Biol.">
        <title>Integrative genome-scale metabolic analysis of Vibrio vulnificus for drug targeting and discovery.</title>
        <authorList>
            <person name="Kim H.U."/>
            <person name="Kim S.Y."/>
            <person name="Jeong H."/>
            <person name="Kim T.Y."/>
            <person name="Kim J.J."/>
            <person name="Choy H.E."/>
            <person name="Yi K.Y."/>
            <person name="Rhee J.H."/>
            <person name="Lee S.Y."/>
        </authorList>
    </citation>
    <scope>NUCLEOTIDE SEQUENCE [LARGE SCALE GENOMIC DNA]</scope>
    <source>
        <strain evidence="2 3">CMCP6</strain>
    </source>
</reference>
<proteinExistence type="predicted"/>
<organism evidence="2 3">
    <name type="scientific">Vibrio vulnificus (strain CMCP6)</name>
    <dbReference type="NCBI Taxonomy" id="216895"/>
    <lineage>
        <taxon>Bacteria</taxon>
        <taxon>Pseudomonadati</taxon>
        <taxon>Pseudomonadota</taxon>
        <taxon>Gammaproteobacteria</taxon>
        <taxon>Vibrionales</taxon>
        <taxon>Vibrionaceae</taxon>
        <taxon>Vibrio</taxon>
    </lineage>
</organism>
<keyword evidence="1" id="KW-0175">Coiled coil</keyword>
<dbReference type="KEGG" id="vvu:VV2_0301"/>
<dbReference type="AlphaFoldDB" id="A0A3Q0KXQ6"/>
<reference evidence="3" key="1">
    <citation type="submission" date="2002-12" db="EMBL/GenBank/DDBJ databases">
        <title>Complete genome sequence of Vibrio vulnificus CMCP6.</title>
        <authorList>
            <person name="Rhee J.H."/>
            <person name="Kim S.Y."/>
            <person name="Chung S.S."/>
            <person name="Kim J.J."/>
            <person name="Moon Y.H."/>
            <person name="Jeong H."/>
            <person name="Choy H.E."/>
        </authorList>
    </citation>
    <scope>NUCLEOTIDE SEQUENCE [LARGE SCALE GENOMIC DNA]</scope>
    <source>
        <strain evidence="3">CMCP6</strain>
    </source>
</reference>
<evidence type="ECO:0000313" key="2">
    <source>
        <dbReference type="EMBL" id="AAO07262.1"/>
    </source>
</evidence>
<evidence type="ECO:0000256" key="1">
    <source>
        <dbReference type="SAM" id="Coils"/>
    </source>
</evidence>
<accession>A0A3Q0KXQ6</accession>
<dbReference type="RefSeq" id="WP_011081265.1">
    <property type="nucleotide sequence ID" value="NC_004460.2"/>
</dbReference>
<gene>
    <name evidence="2" type="ordered locus">VV2_0301</name>
</gene>